<protein>
    <submittedName>
        <fullName evidence="1">Uncharacterized protein</fullName>
    </submittedName>
</protein>
<keyword evidence="2" id="KW-1185">Reference proteome</keyword>
<reference evidence="1 2" key="1">
    <citation type="submission" date="2020-08" db="EMBL/GenBank/DDBJ databases">
        <title>Genome sequence of Phycicoccus endophyticus JCM 31784T.</title>
        <authorList>
            <person name="Hyun D.-W."/>
            <person name="Bae J.-W."/>
        </authorList>
    </citation>
    <scope>NUCLEOTIDE SEQUENCE [LARGE SCALE GENOMIC DNA]</scope>
    <source>
        <strain evidence="1 2">JCM 31784</strain>
    </source>
</reference>
<dbReference type="AlphaFoldDB" id="A0A7G9R373"/>
<evidence type="ECO:0000313" key="2">
    <source>
        <dbReference type="Proteomes" id="UP000515976"/>
    </source>
</evidence>
<dbReference type="KEGG" id="pei:H9L10_02935"/>
<evidence type="ECO:0000313" key="1">
    <source>
        <dbReference type="EMBL" id="QNN50048.1"/>
    </source>
</evidence>
<dbReference type="Proteomes" id="UP000515976">
    <property type="component" value="Chromosome"/>
</dbReference>
<sequence length="173" mass="18305">MSVVPGDPGSFAAAASTLAAAGRRLGASAPPLATALADLGEGWAGRVSVHTRRRGADLAEATTSAATELERVARLLQDRAGDLSELHARGRALHERAATAGLELRDGRVVPGYGVRGEADEATDAGRRERAVRLQGELDLLLAQHRRRRDFVLDELRASAARLTTLSDALRRG</sequence>
<proteinExistence type="predicted"/>
<accession>A0A7G9R373</accession>
<gene>
    <name evidence="1" type="ORF">H9L10_02935</name>
</gene>
<dbReference type="RefSeq" id="WP_166102050.1">
    <property type="nucleotide sequence ID" value="NZ_BMMY01000002.1"/>
</dbReference>
<name>A0A7G9R373_9MICO</name>
<dbReference type="EMBL" id="CP060712">
    <property type="protein sequence ID" value="QNN50048.1"/>
    <property type="molecule type" value="Genomic_DNA"/>
</dbReference>
<organism evidence="1 2">
    <name type="scientific">Phycicoccus endophyticus</name>
    <dbReference type="NCBI Taxonomy" id="1690220"/>
    <lineage>
        <taxon>Bacteria</taxon>
        <taxon>Bacillati</taxon>
        <taxon>Actinomycetota</taxon>
        <taxon>Actinomycetes</taxon>
        <taxon>Micrococcales</taxon>
        <taxon>Intrasporangiaceae</taxon>
        <taxon>Phycicoccus</taxon>
    </lineage>
</organism>